<accession>A0ABQ7CZS4</accession>
<dbReference type="EMBL" id="QGKV02000759">
    <property type="protein sequence ID" value="KAF3565111.1"/>
    <property type="molecule type" value="Genomic_DNA"/>
</dbReference>
<organism evidence="1 2">
    <name type="scientific">Brassica cretica</name>
    <name type="common">Mustard</name>
    <dbReference type="NCBI Taxonomy" id="69181"/>
    <lineage>
        <taxon>Eukaryota</taxon>
        <taxon>Viridiplantae</taxon>
        <taxon>Streptophyta</taxon>
        <taxon>Embryophyta</taxon>
        <taxon>Tracheophyta</taxon>
        <taxon>Spermatophyta</taxon>
        <taxon>Magnoliopsida</taxon>
        <taxon>eudicotyledons</taxon>
        <taxon>Gunneridae</taxon>
        <taxon>Pentapetalae</taxon>
        <taxon>rosids</taxon>
        <taxon>malvids</taxon>
        <taxon>Brassicales</taxon>
        <taxon>Brassicaceae</taxon>
        <taxon>Brassiceae</taxon>
        <taxon>Brassica</taxon>
    </lineage>
</organism>
<gene>
    <name evidence="1" type="ORF">DY000_02017303</name>
</gene>
<protein>
    <submittedName>
        <fullName evidence="1">Uncharacterized protein</fullName>
    </submittedName>
</protein>
<dbReference type="Proteomes" id="UP000266723">
    <property type="component" value="Unassembled WGS sequence"/>
</dbReference>
<proteinExistence type="predicted"/>
<keyword evidence="2" id="KW-1185">Reference proteome</keyword>
<comment type="caution">
    <text evidence="1">The sequence shown here is derived from an EMBL/GenBank/DDBJ whole genome shotgun (WGS) entry which is preliminary data.</text>
</comment>
<evidence type="ECO:0000313" key="2">
    <source>
        <dbReference type="Proteomes" id="UP000266723"/>
    </source>
</evidence>
<name>A0ABQ7CZS4_BRACR</name>
<evidence type="ECO:0000313" key="1">
    <source>
        <dbReference type="EMBL" id="KAF3565111.1"/>
    </source>
</evidence>
<sequence length="56" mass="6276">MRNTSSFFENMIGDEKKLGFSILTLIHSSSGSAKTELRSQELDSHNAVFVVVFRGR</sequence>
<reference evidence="1 2" key="1">
    <citation type="journal article" date="2020" name="BMC Genomics">
        <title>Intraspecific diversification of the crop wild relative Brassica cretica Lam. using demographic model selection.</title>
        <authorList>
            <person name="Kioukis A."/>
            <person name="Michalopoulou V.A."/>
            <person name="Briers L."/>
            <person name="Pirintsos S."/>
            <person name="Studholme D.J."/>
            <person name="Pavlidis P."/>
            <person name="Sarris P.F."/>
        </authorList>
    </citation>
    <scope>NUCLEOTIDE SEQUENCE [LARGE SCALE GENOMIC DNA]</scope>
    <source>
        <strain evidence="2">cv. PFS-1207/04</strain>
    </source>
</reference>